<name>A0A140E527_9GAMM</name>
<reference evidence="2 3" key="1">
    <citation type="journal article" date="2015" name="Environ. Microbiol.">
        <title>Methane oxidation coupled to nitrate reduction under hypoxia by the Gammaproteobacterium Methylomonas denitrificans, sp. nov. type strain FJG1.</title>
        <authorList>
            <person name="Kits K.D."/>
            <person name="Klotz M.G."/>
            <person name="Stein L.Y."/>
        </authorList>
    </citation>
    <scope>NUCLEOTIDE SEQUENCE [LARGE SCALE GENOMIC DNA]</scope>
    <source>
        <strain evidence="2 3">FJG1</strain>
    </source>
</reference>
<dbReference type="SUPFAM" id="SSF56281">
    <property type="entry name" value="Metallo-hydrolase/oxidoreductase"/>
    <property type="match status" value="1"/>
</dbReference>
<dbReference type="PANTHER" id="PTHR30619:SF1">
    <property type="entry name" value="RECOMBINATION PROTEIN 2"/>
    <property type="match status" value="1"/>
</dbReference>
<evidence type="ECO:0000313" key="2">
    <source>
        <dbReference type="EMBL" id="AMK75501.1"/>
    </source>
</evidence>
<feature type="compositionally biased region" description="Polar residues" evidence="1">
    <location>
        <begin position="361"/>
        <end position="376"/>
    </location>
</feature>
<accession>A0A140E527</accession>
<protein>
    <recommendedName>
        <fullName evidence="4">Metallohydrolase</fullName>
    </recommendedName>
</protein>
<proteinExistence type="predicted"/>
<sequence>MSTQITFFPVGNGDMTLIELDDASQTKILIDMNIRDSADDEANEDYFDVASELRSRLKNDSKGRPYIDVFLQTHPDQDHVRGLAKHFHLGAVDDYKEPKEGEQAKIIIQEIWSSPIVWRRADKRTGHTLCEDAKDFNTEAKRRVNLYKNAKKIGEAGDRIRIIGKDEDGKTDGLEAILTEVDITFTKINERETQMVEVYVLGPLQAKDVEDEDRLSKNHSSVILQFKIAAQPYGSKTNIFLCGGDAEVAIWRELWRKHQNAPHCLSYDILLTPHHCSWHTLSEDSWSRSKNPKVDEDAKSALSQAKRYAQLIASSNVIKDDDNDPPCWGAKKEYEAIAANVSGEFVCTSTKDQEVMEITLTSGGPQKSPKRASNITLGAGLASSATPKPHG</sequence>
<dbReference type="AlphaFoldDB" id="A0A140E527"/>
<dbReference type="STRING" id="1538553.JT25_003185"/>
<dbReference type="KEGG" id="mdn:JT25_003185"/>
<evidence type="ECO:0000256" key="1">
    <source>
        <dbReference type="SAM" id="MobiDB-lite"/>
    </source>
</evidence>
<evidence type="ECO:0008006" key="4">
    <source>
        <dbReference type="Google" id="ProtNLM"/>
    </source>
</evidence>
<keyword evidence="3" id="KW-1185">Reference proteome</keyword>
<dbReference type="PANTHER" id="PTHR30619">
    <property type="entry name" value="DNA INTERNALIZATION/COMPETENCE PROTEIN COMEC/REC2"/>
    <property type="match status" value="1"/>
</dbReference>
<dbReference type="InterPro" id="IPR036866">
    <property type="entry name" value="RibonucZ/Hydroxyglut_hydro"/>
</dbReference>
<dbReference type="OrthoDB" id="9768813at2"/>
<dbReference type="Gene3D" id="3.60.15.10">
    <property type="entry name" value="Ribonuclease Z/Hydroxyacylglutathione hydrolase-like"/>
    <property type="match status" value="1"/>
</dbReference>
<evidence type="ECO:0000313" key="3">
    <source>
        <dbReference type="Proteomes" id="UP000030512"/>
    </source>
</evidence>
<feature type="region of interest" description="Disordered" evidence="1">
    <location>
        <begin position="361"/>
        <end position="391"/>
    </location>
</feature>
<gene>
    <name evidence="2" type="ORF">JT25_003185</name>
</gene>
<dbReference type="Proteomes" id="UP000030512">
    <property type="component" value="Chromosome"/>
</dbReference>
<dbReference type="InterPro" id="IPR052159">
    <property type="entry name" value="Competence_DNA_uptake"/>
</dbReference>
<dbReference type="RefSeq" id="WP_062327549.1">
    <property type="nucleotide sequence ID" value="NZ_CP014476.1"/>
</dbReference>
<organism evidence="2 3">
    <name type="scientific">Methylomonas denitrificans</name>
    <dbReference type="NCBI Taxonomy" id="1538553"/>
    <lineage>
        <taxon>Bacteria</taxon>
        <taxon>Pseudomonadati</taxon>
        <taxon>Pseudomonadota</taxon>
        <taxon>Gammaproteobacteria</taxon>
        <taxon>Methylococcales</taxon>
        <taxon>Methylococcaceae</taxon>
        <taxon>Methylomonas</taxon>
    </lineage>
</organism>
<dbReference type="EMBL" id="CP014476">
    <property type="protein sequence ID" value="AMK75501.1"/>
    <property type="molecule type" value="Genomic_DNA"/>
</dbReference>